<sequence length="54" mass="5777">MEGTELTTIANAAIENFVLLTINHSLGSAELESSSAGIIVYGKQVALPYRRRAV</sequence>
<gene>
    <name evidence="1" type="ORF">OU5_P0094</name>
</gene>
<reference evidence="1 2" key="1">
    <citation type="journal article" date="2012" name="J. Bacteriol.">
        <title>Genome sequence of cold-adapted Pseudomonas mandelii strain JR-1.</title>
        <authorList>
            <person name="Jang S.H."/>
            <person name="Kim J."/>
            <person name="Kim J."/>
            <person name="Hong S."/>
            <person name="Lee C."/>
        </authorList>
    </citation>
    <scope>NUCLEOTIDE SEQUENCE [LARGE SCALE GENOMIC DNA]</scope>
    <source>
        <strain evidence="1 2">JR-1</strain>
        <plasmid evidence="2">Plasmid</plasmid>
    </source>
</reference>
<accession>A0A024EL58</accession>
<dbReference type="HOGENOM" id="CLU_3047039_0_0_6"/>
<dbReference type="KEGG" id="pman:OU5_P0094"/>
<evidence type="ECO:0000313" key="1">
    <source>
        <dbReference type="EMBL" id="AHZ73346.1"/>
    </source>
</evidence>
<dbReference type="EMBL" id="CP005961">
    <property type="protein sequence ID" value="AHZ73346.1"/>
    <property type="molecule type" value="Genomic_DNA"/>
</dbReference>
<organism evidence="1 2">
    <name type="scientific">Pseudomonas mandelii JR-1</name>
    <dbReference type="NCBI Taxonomy" id="1147786"/>
    <lineage>
        <taxon>Bacteria</taxon>
        <taxon>Pseudomonadati</taxon>
        <taxon>Pseudomonadota</taxon>
        <taxon>Gammaproteobacteria</taxon>
        <taxon>Pseudomonadales</taxon>
        <taxon>Pseudomonadaceae</taxon>
        <taxon>Pseudomonas</taxon>
    </lineage>
</organism>
<dbReference type="AlphaFoldDB" id="A0A024EL58"/>
<geneLocation type="plasmid" evidence="2"/>
<evidence type="ECO:0000313" key="2">
    <source>
        <dbReference type="Proteomes" id="UP000026913"/>
    </source>
</evidence>
<protein>
    <submittedName>
        <fullName evidence="1">Uncharacterized protein</fullName>
    </submittedName>
</protein>
<name>A0A024EL58_9PSED</name>
<keyword evidence="1" id="KW-0614">Plasmid</keyword>
<proteinExistence type="predicted"/>
<dbReference type="Proteomes" id="UP000026913">
    <property type="component" value="Plasmid unnamed"/>
</dbReference>